<evidence type="ECO:0000313" key="1">
    <source>
        <dbReference type="EMBL" id="CAG8857332.1"/>
    </source>
</evidence>
<name>A0ABN7XQ12_GIGMA</name>
<dbReference type="EMBL" id="CAJVQB010169581">
    <property type="protein sequence ID" value="CAG8857332.1"/>
    <property type="molecule type" value="Genomic_DNA"/>
</dbReference>
<feature type="non-terminal residue" evidence="1">
    <location>
        <position position="1"/>
    </location>
</feature>
<reference evidence="1 2" key="1">
    <citation type="submission" date="2021-06" db="EMBL/GenBank/DDBJ databases">
        <authorList>
            <person name="Kallberg Y."/>
            <person name="Tangrot J."/>
            <person name="Rosling A."/>
        </authorList>
    </citation>
    <scope>NUCLEOTIDE SEQUENCE [LARGE SCALE GENOMIC DNA]</scope>
    <source>
        <strain evidence="1 2">120-4 pot B 10/14</strain>
    </source>
</reference>
<sequence length="47" mass="5440">GVDVDLADEGVWIDELKVVVWGFFWNNCKEIVDEIFKEEVVEKKGRG</sequence>
<accession>A0ABN7XQ12</accession>
<comment type="caution">
    <text evidence="1">The sequence shown here is derived from an EMBL/GenBank/DDBJ whole genome shotgun (WGS) entry which is preliminary data.</text>
</comment>
<protein>
    <submittedName>
        <fullName evidence="1">13142_t:CDS:1</fullName>
    </submittedName>
</protein>
<dbReference type="Proteomes" id="UP000789901">
    <property type="component" value="Unassembled WGS sequence"/>
</dbReference>
<organism evidence="1 2">
    <name type="scientific">Gigaspora margarita</name>
    <dbReference type="NCBI Taxonomy" id="4874"/>
    <lineage>
        <taxon>Eukaryota</taxon>
        <taxon>Fungi</taxon>
        <taxon>Fungi incertae sedis</taxon>
        <taxon>Mucoromycota</taxon>
        <taxon>Glomeromycotina</taxon>
        <taxon>Glomeromycetes</taxon>
        <taxon>Diversisporales</taxon>
        <taxon>Gigasporaceae</taxon>
        <taxon>Gigaspora</taxon>
    </lineage>
</organism>
<evidence type="ECO:0000313" key="2">
    <source>
        <dbReference type="Proteomes" id="UP000789901"/>
    </source>
</evidence>
<keyword evidence="2" id="KW-1185">Reference proteome</keyword>
<gene>
    <name evidence="1" type="ORF">GMARGA_LOCUS46153</name>
</gene>
<proteinExistence type="predicted"/>